<dbReference type="EMBL" id="JAMXQV010000025">
    <property type="protein sequence ID" value="MCR6488484.1"/>
    <property type="molecule type" value="Genomic_DNA"/>
</dbReference>
<proteinExistence type="predicted"/>
<dbReference type="AlphaFoldDB" id="A0A9X2SN83"/>
<name>A0A9X2SN83_9PSEU</name>
<reference evidence="1" key="1">
    <citation type="submission" date="2022-06" db="EMBL/GenBank/DDBJ databases">
        <title>Amycolatopsis iheyaensis sp. nov., a new species of the genus Amycolatopsis isolated from soil in Iheya island, Japan.</title>
        <authorList>
            <person name="Ngamcharungchit C."/>
            <person name="Kanto H."/>
            <person name="Take A."/>
            <person name="Intra B."/>
            <person name="Matsumoto A."/>
            <person name="Panbangred W."/>
            <person name="Inahashi Y."/>
        </authorList>
    </citation>
    <scope>NUCLEOTIDE SEQUENCE</scope>
    <source>
        <strain evidence="1">OK19-0408</strain>
    </source>
</reference>
<sequence>MEFLEWADAGLASRSVTPRFVFEGVAMAVANALDENGLEFGEPMDGYRAHPL</sequence>
<keyword evidence="2" id="KW-1185">Reference proteome</keyword>
<evidence type="ECO:0000313" key="2">
    <source>
        <dbReference type="Proteomes" id="UP001144096"/>
    </source>
</evidence>
<gene>
    <name evidence="1" type="ORF">M8542_37215</name>
</gene>
<protein>
    <submittedName>
        <fullName evidence="1">Uncharacterized protein</fullName>
    </submittedName>
</protein>
<evidence type="ECO:0000313" key="1">
    <source>
        <dbReference type="EMBL" id="MCR6488484.1"/>
    </source>
</evidence>
<organism evidence="1 2">
    <name type="scientific">Amycolatopsis iheyensis</name>
    <dbReference type="NCBI Taxonomy" id="2945988"/>
    <lineage>
        <taxon>Bacteria</taxon>
        <taxon>Bacillati</taxon>
        <taxon>Actinomycetota</taxon>
        <taxon>Actinomycetes</taxon>
        <taxon>Pseudonocardiales</taxon>
        <taxon>Pseudonocardiaceae</taxon>
        <taxon>Amycolatopsis</taxon>
    </lineage>
</organism>
<accession>A0A9X2SN83</accession>
<dbReference type="Proteomes" id="UP001144096">
    <property type="component" value="Unassembled WGS sequence"/>
</dbReference>
<comment type="caution">
    <text evidence="1">The sequence shown here is derived from an EMBL/GenBank/DDBJ whole genome shotgun (WGS) entry which is preliminary data.</text>
</comment>
<dbReference type="RefSeq" id="WP_257925049.1">
    <property type="nucleotide sequence ID" value="NZ_JAMXQV010000025.1"/>
</dbReference>